<reference evidence="4 5" key="1">
    <citation type="submission" date="2016-10" db="EMBL/GenBank/DDBJ databases">
        <authorList>
            <person name="de Groot N.N."/>
        </authorList>
    </citation>
    <scope>NUCLEOTIDE SEQUENCE [LARGE SCALE GENOMIC DNA]</scope>
    <source>
        <strain evidence="4 5">YAD2003</strain>
    </source>
</reference>
<dbReference type="CDD" id="cd14256">
    <property type="entry name" value="Dockerin_I"/>
    <property type="match status" value="1"/>
</dbReference>
<evidence type="ECO:0000256" key="2">
    <source>
        <dbReference type="SAM" id="SignalP"/>
    </source>
</evidence>
<organism evidence="4 5">
    <name type="scientific">Ruminococcus flavefaciens</name>
    <dbReference type="NCBI Taxonomy" id="1265"/>
    <lineage>
        <taxon>Bacteria</taxon>
        <taxon>Bacillati</taxon>
        <taxon>Bacillota</taxon>
        <taxon>Clostridia</taxon>
        <taxon>Eubacteriales</taxon>
        <taxon>Oscillospiraceae</taxon>
        <taxon>Ruminococcus</taxon>
    </lineage>
</organism>
<dbReference type="Pfam" id="PF00404">
    <property type="entry name" value="Dockerin_1"/>
    <property type="match status" value="1"/>
</dbReference>
<feature type="signal peptide" evidence="2">
    <location>
        <begin position="1"/>
        <end position="23"/>
    </location>
</feature>
<dbReference type="GO" id="GO:0005615">
    <property type="term" value="C:extracellular space"/>
    <property type="evidence" value="ECO:0007669"/>
    <property type="project" value="InterPro"/>
</dbReference>
<evidence type="ECO:0000313" key="5">
    <source>
        <dbReference type="Proteomes" id="UP000183190"/>
    </source>
</evidence>
<dbReference type="Gene3D" id="3.30.497.10">
    <property type="entry name" value="Antithrombin, subunit I, domain 2"/>
    <property type="match status" value="1"/>
</dbReference>
<dbReference type="GO" id="GO:0004867">
    <property type="term" value="F:serine-type endopeptidase inhibitor activity"/>
    <property type="evidence" value="ECO:0007669"/>
    <property type="project" value="InterPro"/>
</dbReference>
<dbReference type="Proteomes" id="UP000183190">
    <property type="component" value="Unassembled WGS sequence"/>
</dbReference>
<dbReference type="Pfam" id="PF00079">
    <property type="entry name" value="Serpin"/>
    <property type="match status" value="1"/>
</dbReference>
<dbReference type="SUPFAM" id="SSF63446">
    <property type="entry name" value="Type I dockerin domain"/>
    <property type="match status" value="1"/>
</dbReference>
<evidence type="ECO:0000313" key="4">
    <source>
        <dbReference type="EMBL" id="SEH75312.1"/>
    </source>
</evidence>
<dbReference type="SUPFAM" id="SSF56574">
    <property type="entry name" value="Serpins"/>
    <property type="match status" value="1"/>
</dbReference>
<dbReference type="PANTHER" id="PTHR11461">
    <property type="entry name" value="SERINE PROTEASE INHIBITOR, SERPIN"/>
    <property type="match status" value="1"/>
</dbReference>
<proteinExistence type="inferred from homology"/>
<name>A0A1H6KIC6_RUMFL</name>
<dbReference type="InterPro" id="IPR016134">
    <property type="entry name" value="Dockerin_dom"/>
</dbReference>
<evidence type="ECO:0000259" key="3">
    <source>
        <dbReference type="PROSITE" id="PS51766"/>
    </source>
</evidence>
<dbReference type="SMART" id="SM00093">
    <property type="entry name" value="SERPIN"/>
    <property type="match status" value="1"/>
</dbReference>
<dbReference type="GO" id="GO:0004553">
    <property type="term" value="F:hydrolase activity, hydrolyzing O-glycosyl compounds"/>
    <property type="evidence" value="ECO:0007669"/>
    <property type="project" value="InterPro"/>
</dbReference>
<dbReference type="CDD" id="cd19589">
    <property type="entry name" value="serpin_tengpin-like"/>
    <property type="match status" value="1"/>
</dbReference>
<sequence length="493" mass="54762">MRCSRMIAAILALGMTLPTFASAGISAQDIAGNGDVNDDSVFNISDIVMYQRWLGGKGELKNADNGDVNGDGSYDVFDLCQMRKMLIKDAPEQKMSVSRNLCSGIAKSEVKGMAADDKFAAGQRKFAAELLKAIDDGKNENIFISPYSVMQSLAMTTNGARGETLEQMEEVLGGVPIDELNEYLYLFRKKVGSSNSSVIETANSVWVRDDPSLIIPVPEFIQTNLNYYDADYYLSPFNGDTLKNVNEWVDENTRHYIPEIIDEIDPNEVFFIINAVVLDAEWASDYMRYQVSNWEFTDIFGKKQTCEFMSCWADYIGDDDTDGFIKDYKDKNIGYAALLPHEDIDIHDYIKSLTSEKLDALLAQGENECEGALTSMPKFTLEYENDLTEELKAMGMEDAFEETANFTGLTSAPVPTWLHYVKHKTTLDVNEKGTKATAASVAGGLGGGGMPPKEVYLTRPFVYCIYDRETRIPLFIGALMTIPEGSVIETASE</sequence>
<dbReference type="PROSITE" id="PS51766">
    <property type="entry name" value="DOCKERIN"/>
    <property type="match status" value="1"/>
</dbReference>
<feature type="chain" id="PRO_5010384444" evidence="2">
    <location>
        <begin position="24"/>
        <end position="493"/>
    </location>
</feature>
<dbReference type="EMBL" id="FNWV01000009">
    <property type="protein sequence ID" value="SEH75312.1"/>
    <property type="molecule type" value="Genomic_DNA"/>
</dbReference>
<dbReference type="InterPro" id="IPR002105">
    <property type="entry name" value="Dockerin_1_rpt"/>
</dbReference>
<feature type="domain" description="Dockerin" evidence="3">
    <location>
        <begin position="29"/>
        <end position="92"/>
    </location>
</feature>
<keyword evidence="2" id="KW-0732">Signal</keyword>
<dbReference type="Gene3D" id="1.10.1330.10">
    <property type="entry name" value="Dockerin domain"/>
    <property type="match status" value="1"/>
</dbReference>
<dbReference type="InterPro" id="IPR000215">
    <property type="entry name" value="Serpin_fam"/>
</dbReference>
<dbReference type="GO" id="GO:0000272">
    <property type="term" value="P:polysaccharide catabolic process"/>
    <property type="evidence" value="ECO:0007669"/>
    <property type="project" value="InterPro"/>
</dbReference>
<dbReference type="OrthoDB" id="9764871at2"/>
<gene>
    <name evidence="4" type="ORF">SAMN02910265_02502</name>
</gene>
<dbReference type="InterPro" id="IPR042185">
    <property type="entry name" value="Serpin_sf_2"/>
</dbReference>
<dbReference type="AlphaFoldDB" id="A0A1H6KIC6"/>
<dbReference type="InterPro" id="IPR036439">
    <property type="entry name" value="Dockerin_dom_sf"/>
</dbReference>
<protein>
    <submittedName>
        <fullName evidence="4">Serpin B</fullName>
    </submittedName>
</protein>
<evidence type="ECO:0000256" key="1">
    <source>
        <dbReference type="RuleBase" id="RU000411"/>
    </source>
</evidence>
<dbReference type="PANTHER" id="PTHR11461:SF211">
    <property type="entry name" value="GH10112P-RELATED"/>
    <property type="match status" value="1"/>
</dbReference>
<dbReference type="InterPro" id="IPR023796">
    <property type="entry name" value="Serpin_dom"/>
</dbReference>
<dbReference type="Gene3D" id="2.30.39.10">
    <property type="entry name" value="Alpha-1-antitrypsin, domain 1"/>
    <property type="match status" value="1"/>
</dbReference>
<dbReference type="InterPro" id="IPR036186">
    <property type="entry name" value="Serpin_sf"/>
</dbReference>
<comment type="similarity">
    <text evidence="1">Belongs to the serpin family.</text>
</comment>
<dbReference type="InterPro" id="IPR042178">
    <property type="entry name" value="Serpin_sf_1"/>
</dbReference>
<accession>A0A1H6KIC6</accession>
<dbReference type="RefSeq" id="WP_074717926.1">
    <property type="nucleotide sequence ID" value="NZ_FNWV01000009.1"/>
</dbReference>